<evidence type="ECO:0000256" key="2">
    <source>
        <dbReference type="ARBA" id="ARBA00022643"/>
    </source>
</evidence>
<reference evidence="5" key="1">
    <citation type="submission" date="2024-04" db="EMBL/GenBank/DDBJ databases">
        <authorList>
            <person name="Shaw F."/>
            <person name="Minotto A."/>
        </authorList>
    </citation>
    <scope>NUCLEOTIDE SEQUENCE [LARGE SCALE GENOMIC DNA]</scope>
</reference>
<evidence type="ECO:0000256" key="3">
    <source>
        <dbReference type="ARBA" id="ARBA00023002"/>
    </source>
</evidence>
<dbReference type="PANTHER" id="PTHR32332">
    <property type="entry name" value="2-NITROPROPANE DIOXYGENASE"/>
    <property type="match status" value="1"/>
</dbReference>
<evidence type="ECO:0000256" key="1">
    <source>
        <dbReference type="ARBA" id="ARBA00022630"/>
    </source>
</evidence>
<evidence type="ECO:0008006" key="6">
    <source>
        <dbReference type="Google" id="ProtNLM"/>
    </source>
</evidence>
<protein>
    <recommendedName>
        <fullName evidence="6">Nitronate monooxygenase domain-containing protein</fullName>
    </recommendedName>
</protein>
<evidence type="ECO:0000313" key="4">
    <source>
        <dbReference type="EMBL" id="CAL1714883.1"/>
    </source>
</evidence>
<evidence type="ECO:0000313" key="5">
    <source>
        <dbReference type="Proteomes" id="UP001497453"/>
    </source>
</evidence>
<dbReference type="Gene3D" id="3.20.20.70">
    <property type="entry name" value="Aldolase class I"/>
    <property type="match status" value="1"/>
</dbReference>
<dbReference type="CDD" id="cd04730">
    <property type="entry name" value="NPD_like"/>
    <property type="match status" value="1"/>
</dbReference>
<dbReference type="EMBL" id="OZ037951">
    <property type="protein sequence ID" value="CAL1714883.1"/>
    <property type="molecule type" value="Genomic_DNA"/>
</dbReference>
<accession>A0ABP1E6P2</accession>
<dbReference type="PANTHER" id="PTHR32332:SF31">
    <property type="entry name" value="2-NITROPROPANE DIOXYGENASE FAMILY, PUTATIVE (AFU_ORTHOLOGUE AFUA_2G09850)-RELATED"/>
    <property type="match status" value="1"/>
</dbReference>
<keyword evidence="1" id="KW-0285">Flavoprotein</keyword>
<sequence>MARINTKLTRLLGINIPVVCPPMANASGAILPAEVTLGGGFGFIAAGYSSAKALRHEISMARSILRVEASSTLPIGVGYLAWKLEEPGNPAPDMLNAALENGVQAIWLAFGREIGKWVKYIRQYDGTSGRKTIVFIQVNCLEEAQAAYKDWGADVLVAQGIESGGHGGSYAPPLLDLITSITKNIPKDGPPILAAGGLSNGSQVAAFLTLGAAGAVLGTRFLLTPESQYSETQKAALLPASASSTVRTLAFDYARGTLGWPEGINGRGLRNQIVKLFEKGVDIEILREKLEEGTRHGDPDYMITWAGQGVGDMTEIKGAQALVREIQQEIVRCLKAAPLMVEETQTSRLRVAAETRVGE</sequence>
<keyword evidence="5" id="KW-1185">Reference proteome</keyword>
<dbReference type="InterPro" id="IPR004136">
    <property type="entry name" value="NMO"/>
</dbReference>
<gene>
    <name evidence="4" type="ORF">GFSPODELE1_LOCUS9965</name>
</gene>
<organism evidence="4 5">
    <name type="scientific">Somion occarium</name>
    <dbReference type="NCBI Taxonomy" id="3059160"/>
    <lineage>
        <taxon>Eukaryota</taxon>
        <taxon>Fungi</taxon>
        <taxon>Dikarya</taxon>
        <taxon>Basidiomycota</taxon>
        <taxon>Agaricomycotina</taxon>
        <taxon>Agaricomycetes</taxon>
        <taxon>Polyporales</taxon>
        <taxon>Cerrenaceae</taxon>
        <taxon>Somion</taxon>
    </lineage>
</organism>
<keyword evidence="3" id="KW-0560">Oxidoreductase</keyword>
<proteinExistence type="predicted"/>
<dbReference type="Pfam" id="PF03060">
    <property type="entry name" value="NMO"/>
    <property type="match status" value="1"/>
</dbReference>
<name>A0ABP1E6P2_9APHY</name>
<dbReference type="Proteomes" id="UP001497453">
    <property type="component" value="Chromosome 8"/>
</dbReference>
<dbReference type="SUPFAM" id="SSF51412">
    <property type="entry name" value="Inosine monophosphate dehydrogenase (IMPDH)"/>
    <property type="match status" value="1"/>
</dbReference>
<keyword evidence="2" id="KW-0288">FMN</keyword>
<dbReference type="InterPro" id="IPR013785">
    <property type="entry name" value="Aldolase_TIM"/>
</dbReference>